<evidence type="ECO:0000256" key="1">
    <source>
        <dbReference type="ARBA" id="ARBA00007301"/>
    </source>
</evidence>
<reference evidence="8 9" key="1">
    <citation type="submission" date="2020-07" db="EMBL/GenBank/DDBJ databases">
        <title>Sequencing the genomes of 1000 actinobacteria strains.</title>
        <authorList>
            <person name="Klenk H.-P."/>
        </authorList>
    </citation>
    <scope>NUCLEOTIDE SEQUENCE [LARGE SCALE GENOMIC DNA]</scope>
    <source>
        <strain evidence="8 9">DSM 42178</strain>
    </source>
</reference>
<dbReference type="SUPFAM" id="SSF50475">
    <property type="entry name" value="FMN-binding split barrel"/>
    <property type="match status" value="1"/>
</dbReference>
<evidence type="ECO:0000259" key="7">
    <source>
        <dbReference type="Pfam" id="PF10590"/>
    </source>
</evidence>
<comment type="cofactor">
    <cofactor evidence="5">
        <name>FMN</name>
        <dbReference type="ChEBI" id="CHEBI:58210"/>
    </cofactor>
    <text evidence="5">Binds 1 FMN per subunit.</text>
</comment>
<dbReference type="GO" id="GO:0008615">
    <property type="term" value="P:pyridoxine biosynthetic process"/>
    <property type="evidence" value="ECO:0007669"/>
    <property type="project" value="InterPro"/>
</dbReference>
<keyword evidence="3 5" id="KW-0288">FMN</keyword>
<dbReference type="InterPro" id="IPR019576">
    <property type="entry name" value="Pyridoxamine_oxidase_dimer_C"/>
</dbReference>
<dbReference type="PIRSF" id="PIRSF000190">
    <property type="entry name" value="Pyd_amn-ph_oxd"/>
    <property type="match status" value="1"/>
</dbReference>
<dbReference type="Pfam" id="PF10590">
    <property type="entry name" value="PNP_phzG_C"/>
    <property type="match status" value="1"/>
</dbReference>
<keyword evidence="2" id="KW-0285">Flavoprotein</keyword>
<feature type="binding site" evidence="5">
    <location>
        <position position="103"/>
    </location>
    <ligand>
        <name>FMN</name>
        <dbReference type="ChEBI" id="CHEBI:58210"/>
    </ligand>
</feature>
<evidence type="ECO:0000313" key="8">
    <source>
        <dbReference type="EMBL" id="NYI04935.1"/>
    </source>
</evidence>
<dbReference type="NCBIfam" id="NF004231">
    <property type="entry name" value="PRK05679.1"/>
    <property type="match status" value="1"/>
</dbReference>
<dbReference type="Pfam" id="PF01243">
    <property type="entry name" value="PNPOx_N"/>
    <property type="match status" value="1"/>
</dbReference>
<dbReference type="PANTHER" id="PTHR10851:SF0">
    <property type="entry name" value="PYRIDOXINE-5'-PHOSPHATE OXIDASE"/>
    <property type="match status" value="1"/>
</dbReference>
<feature type="binding site" evidence="5">
    <location>
        <position position="215"/>
    </location>
    <ligand>
        <name>FMN</name>
        <dbReference type="ChEBI" id="CHEBI:58210"/>
    </ligand>
</feature>
<evidence type="ECO:0000256" key="2">
    <source>
        <dbReference type="ARBA" id="ARBA00022630"/>
    </source>
</evidence>
<dbReference type="RefSeq" id="WP_312892517.1">
    <property type="nucleotide sequence ID" value="NZ_JACBZD010000001.1"/>
</dbReference>
<feature type="domain" description="Pyridoxine 5'-phosphate oxidase dimerisation C-terminal" evidence="7">
    <location>
        <begin position="192"/>
        <end position="234"/>
    </location>
</feature>
<dbReference type="InterPro" id="IPR000659">
    <property type="entry name" value="Pyridox_Oxase"/>
</dbReference>
<keyword evidence="9" id="KW-1185">Reference proteome</keyword>
<dbReference type="Gene3D" id="2.30.110.10">
    <property type="entry name" value="Electron Transport, Fmn-binding Protein, Chain A"/>
    <property type="match status" value="1"/>
</dbReference>
<proteinExistence type="inferred from homology"/>
<comment type="similarity">
    <text evidence="1">Belongs to the pyridoxamine 5'-phosphate oxidase family.</text>
</comment>
<dbReference type="AlphaFoldDB" id="A0A852ZSX9"/>
<feature type="binding site" evidence="5">
    <location>
        <begin position="160"/>
        <end position="161"/>
    </location>
    <ligand>
        <name>FMN</name>
        <dbReference type="ChEBI" id="CHEBI:58210"/>
    </ligand>
</feature>
<feature type="binding site" evidence="5">
    <location>
        <position position="205"/>
    </location>
    <ligand>
        <name>FMN</name>
        <dbReference type="ChEBI" id="CHEBI:58210"/>
    </ligand>
</feature>
<protein>
    <submittedName>
        <fullName evidence="8">Pyridoxamine 5'-phosphate oxidase</fullName>
        <ecNumber evidence="8">1.4.3.5</ecNumber>
    </submittedName>
</protein>
<dbReference type="InterPro" id="IPR012349">
    <property type="entry name" value="Split_barrel_FMN-bd"/>
</dbReference>
<accession>A0A852ZSX9</accession>
<gene>
    <name evidence="8" type="ORF">FHU37_001878</name>
</gene>
<organism evidence="8 9">
    <name type="scientific">Allostreptomyces psammosilenae</name>
    <dbReference type="NCBI Taxonomy" id="1892865"/>
    <lineage>
        <taxon>Bacteria</taxon>
        <taxon>Bacillati</taxon>
        <taxon>Actinomycetota</taxon>
        <taxon>Actinomycetes</taxon>
        <taxon>Kitasatosporales</taxon>
        <taxon>Streptomycetaceae</taxon>
        <taxon>Allostreptomyces</taxon>
    </lineage>
</organism>
<dbReference type="InterPro" id="IPR011576">
    <property type="entry name" value="Pyridox_Oxase_N"/>
</dbReference>
<evidence type="ECO:0000256" key="4">
    <source>
        <dbReference type="ARBA" id="ARBA00023002"/>
    </source>
</evidence>
<evidence type="ECO:0000259" key="6">
    <source>
        <dbReference type="Pfam" id="PF01243"/>
    </source>
</evidence>
<evidence type="ECO:0000256" key="5">
    <source>
        <dbReference type="PIRSR" id="PIRSR000190-2"/>
    </source>
</evidence>
<evidence type="ECO:0000313" key="9">
    <source>
        <dbReference type="Proteomes" id="UP000567795"/>
    </source>
</evidence>
<dbReference type="PANTHER" id="PTHR10851">
    <property type="entry name" value="PYRIDOXINE-5-PHOSPHATE OXIDASE"/>
    <property type="match status" value="1"/>
</dbReference>
<evidence type="ECO:0000256" key="3">
    <source>
        <dbReference type="ARBA" id="ARBA00022643"/>
    </source>
</evidence>
<feature type="domain" description="Pyridoxamine 5'-phosphate oxidase N-terminal" evidence="6">
    <location>
        <begin position="53"/>
        <end position="148"/>
    </location>
</feature>
<feature type="binding site" evidence="5">
    <location>
        <position position="125"/>
    </location>
    <ligand>
        <name>FMN</name>
        <dbReference type="ChEBI" id="CHEBI:58210"/>
    </ligand>
</feature>
<dbReference type="EMBL" id="JACBZD010000001">
    <property type="protein sequence ID" value="NYI04935.1"/>
    <property type="molecule type" value="Genomic_DNA"/>
</dbReference>
<sequence>MGRTTTGAEPDVAPSSVTESLRGLATLAGPLPEFDVDRAPDAPGPLFGEWFVRAVREEVREPHAMVLSTVDAHGRPDARVLTLREVDPDAGTWTFGTSIASPKGRQLDAVPWAALTFYWPEQGRQIRVRGPVVRAKAARNAQDFLRRGPAGRVMSLVGRQSEPMPDPTEWEEDRRRAELQLERHPGVVAADWALYTLTADRVEFWQGDDRQRHRRLEYRRDRAGARWTRVPLRP</sequence>
<dbReference type="Proteomes" id="UP000567795">
    <property type="component" value="Unassembled WGS sequence"/>
</dbReference>
<comment type="caution">
    <text evidence="8">The sequence shown here is derived from an EMBL/GenBank/DDBJ whole genome shotgun (WGS) entry which is preliminary data.</text>
</comment>
<dbReference type="EC" id="1.4.3.5" evidence="8"/>
<dbReference type="GO" id="GO:0004733">
    <property type="term" value="F:pyridoxamine phosphate oxidase activity"/>
    <property type="evidence" value="ECO:0007669"/>
    <property type="project" value="UniProtKB-EC"/>
</dbReference>
<dbReference type="GO" id="GO:0010181">
    <property type="term" value="F:FMN binding"/>
    <property type="evidence" value="ECO:0007669"/>
    <property type="project" value="InterPro"/>
</dbReference>
<keyword evidence="4 8" id="KW-0560">Oxidoreductase</keyword>
<name>A0A852ZSX9_9ACTN</name>